<evidence type="ECO:0000256" key="3">
    <source>
        <dbReference type="ARBA" id="ARBA00022723"/>
    </source>
</evidence>
<feature type="binding site" evidence="12">
    <location>
        <position position="45"/>
    </location>
    <ligand>
        <name>Ca(2+)</name>
        <dbReference type="ChEBI" id="CHEBI:29108"/>
    </ligand>
</feature>
<evidence type="ECO:0000256" key="4">
    <source>
        <dbReference type="ARBA" id="ARBA00022759"/>
    </source>
</evidence>
<comment type="subunit">
    <text evidence="9">Homodimer, may be a subunit of the RNA degradosome.</text>
</comment>
<dbReference type="Pfam" id="PF00753">
    <property type="entry name" value="Lactamase_B"/>
    <property type="match status" value="1"/>
</dbReference>
<keyword evidence="8 9" id="KW-0694">RNA-binding</keyword>
<dbReference type="GO" id="GO:0004521">
    <property type="term" value="F:RNA endonuclease activity"/>
    <property type="evidence" value="ECO:0007669"/>
    <property type="project" value="UniProtKB-UniRule"/>
</dbReference>
<keyword evidence="9" id="KW-0698">rRNA processing</keyword>
<feature type="binding site" evidence="11">
    <location>
        <begin position="229"/>
        <end position="231"/>
    </location>
    <ligand>
        <name>substrate</name>
    </ligand>
</feature>
<dbReference type="Pfam" id="PF17770">
    <property type="entry name" value="RNase_J_C"/>
    <property type="match status" value="1"/>
</dbReference>
<dbReference type="InterPro" id="IPR001279">
    <property type="entry name" value="Metallo-B-lactamas"/>
</dbReference>
<dbReference type="PANTHER" id="PTHR43694">
    <property type="entry name" value="RIBONUCLEASE J"/>
    <property type="match status" value="1"/>
</dbReference>
<comment type="cofactor">
    <cofactor evidence="12">
        <name>Zn(2+)</name>
        <dbReference type="ChEBI" id="CHEBI:29105"/>
    </cofactor>
    <text evidence="12">Binds 2 Zn(2+) ions per subunit. It is not clear if Zn(2+) or Mg(2+) is physiologically important.</text>
</comment>
<dbReference type="InterPro" id="IPR042173">
    <property type="entry name" value="RNase_J_2"/>
</dbReference>
<keyword evidence="6 12" id="KW-0862">Zinc</keyword>
<keyword evidence="15" id="KW-1185">Reference proteome</keyword>
<comment type="subcellular location">
    <subcellularLocation>
        <location evidence="9">Cytoplasm</location>
    </subcellularLocation>
</comment>
<dbReference type="SMART" id="SM00849">
    <property type="entry name" value="Lactamase_B"/>
    <property type="match status" value="1"/>
</dbReference>
<comment type="caution">
    <text evidence="14">The sequence shown here is derived from an EMBL/GenBank/DDBJ whole genome shotgun (WGS) entry which is preliminary data.</text>
</comment>
<reference evidence="15" key="2">
    <citation type="journal article" date="2019" name="MicrobiologyOpen">
        <title>High-quality draft genome sequence of Gaiella occulta isolated from a 150 meter deep mineral water borehole and comparison with the genome sequences of other deep-branching lineages of the phylum Actinobacteria.</title>
        <authorList>
            <person name="Severino R."/>
            <person name="Froufe H.J.C."/>
            <person name="Barroso C."/>
            <person name="Albuquerque L."/>
            <person name="Lobo-da-Cunha A."/>
            <person name="da Costa M.S."/>
            <person name="Egas C."/>
        </authorList>
    </citation>
    <scope>NUCLEOTIDE SEQUENCE [LARGE SCALE GENOMIC DNA]</scope>
    <source>
        <strain evidence="15">F2-233</strain>
    </source>
</reference>
<protein>
    <recommendedName>
        <fullName evidence="9">Ribonuclease J</fullName>
        <shortName evidence="9">RNase J</shortName>
        <ecNumber evidence="9">3.1.-.-</ecNumber>
    </recommendedName>
</protein>
<evidence type="ECO:0000256" key="8">
    <source>
        <dbReference type="ARBA" id="ARBA00022884"/>
    </source>
</evidence>
<dbReference type="SUPFAM" id="SSF56281">
    <property type="entry name" value="Metallo-hydrolase/oxidoreductase"/>
    <property type="match status" value="1"/>
</dbReference>
<feature type="active site" description="Proton donor" evidence="10">
    <location>
        <position position="192"/>
    </location>
</feature>
<evidence type="ECO:0000313" key="15">
    <source>
        <dbReference type="Proteomes" id="UP000254134"/>
    </source>
</evidence>
<dbReference type="InterPro" id="IPR041636">
    <property type="entry name" value="RNase_J_C"/>
</dbReference>
<comment type="function">
    <text evidence="9">An RNase that has 5'-3' exonuclease and possibly endonuclease activity. Involved in maturation of rRNA and in some organisms also mRNA maturation and/or decay.</text>
</comment>
<keyword evidence="1 9" id="KW-0963">Cytoplasm</keyword>
<comment type="cofactor">
    <cofactor evidence="12">
        <name>Ca(2+)</name>
        <dbReference type="ChEBI" id="CHEBI:29108"/>
    </cofactor>
    <text evidence="12">Binds 1 Ca(2+) cation per subunit. Seen in 1 crystal structure, it is not clear if it is physiologically important.</text>
</comment>
<dbReference type="CDD" id="cd07714">
    <property type="entry name" value="RNaseJ_MBL-fold"/>
    <property type="match status" value="1"/>
</dbReference>
<evidence type="ECO:0000256" key="2">
    <source>
        <dbReference type="ARBA" id="ARBA00022722"/>
    </source>
</evidence>
<dbReference type="Proteomes" id="UP000254134">
    <property type="component" value="Unassembled WGS sequence"/>
</dbReference>
<dbReference type="InterPro" id="IPR011108">
    <property type="entry name" value="RMMBL"/>
</dbReference>
<dbReference type="Gene3D" id="3.40.50.10710">
    <property type="entry name" value="Metallo-hydrolase/oxidoreductase"/>
    <property type="match status" value="1"/>
</dbReference>
<feature type="binding site" evidence="12">
    <location>
        <position position="70"/>
    </location>
    <ligand>
        <name>Zn(2+)</name>
        <dbReference type="ChEBI" id="CHEBI:29105"/>
        <label>1</label>
        <note>catalytic</note>
    </ligand>
</feature>
<evidence type="ECO:0000259" key="13">
    <source>
        <dbReference type="SMART" id="SM00849"/>
    </source>
</evidence>
<feature type="binding site" evidence="12">
    <location>
        <position position="440"/>
    </location>
    <ligand>
        <name>Ca(2+)</name>
        <dbReference type="ChEBI" id="CHEBI:29108"/>
    </ligand>
</feature>
<dbReference type="GO" id="GO:0004534">
    <property type="term" value="F:5'-3' RNA exonuclease activity"/>
    <property type="evidence" value="ECO:0007669"/>
    <property type="project" value="UniProtKB-UniRule"/>
</dbReference>
<keyword evidence="3 12" id="KW-0479">Metal-binding</keyword>
<evidence type="ECO:0000256" key="7">
    <source>
        <dbReference type="ARBA" id="ARBA00022839"/>
    </source>
</evidence>
<keyword evidence="7 9" id="KW-0269">Exonuclease</keyword>
<evidence type="ECO:0000256" key="11">
    <source>
        <dbReference type="PIRSR" id="PIRSR004803-2"/>
    </source>
</evidence>
<comment type="similarity">
    <text evidence="9">Belongs to the metallo-beta-lactamase superfamily. RNA-metabolizing metallo-beta-lactamase-like family. Bacterial RNase J subfamily.</text>
</comment>
<feature type="active site" description="Proton acceptor" evidence="10">
    <location>
        <position position="365"/>
    </location>
</feature>
<feature type="binding site" evidence="12">
    <location>
        <position position="138"/>
    </location>
    <ligand>
        <name>Zn(2+)</name>
        <dbReference type="ChEBI" id="CHEBI:29105"/>
        <label>1</label>
        <note>catalytic</note>
    </ligand>
</feature>
<dbReference type="EC" id="3.1.-.-" evidence="9"/>
<name>A0A7M2Z007_9ACTN</name>
<dbReference type="EMBL" id="QQZY01000002">
    <property type="protein sequence ID" value="RDI75111.1"/>
    <property type="molecule type" value="Genomic_DNA"/>
</dbReference>
<dbReference type="InterPro" id="IPR004613">
    <property type="entry name" value="RNase_J"/>
</dbReference>
<dbReference type="InterPro" id="IPR030854">
    <property type="entry name" value="RNase_J_bac"/>
</dbReference>
<feature type="binding site" evidence="9 11">
    <location>
        <begin position="361"/>
        <end position="365"/>
    </location>
    <ligand>
        <name>substrate</name>
    </ligand>
</feature>
<keyword evidence="5 9" id="KW-0378">Hydrolase</keyword>
<keyword evidence="2 9" id="KW-0540">Nuclease</keyword>
<feature type="domain" description="Metallo-beta-lactamase" evidence="13">
    <location>
        <begin position="17"/>
        <end position="212"/>
    </location>
</feature>
<reference evidence="14 15" key="1">
    <citation type="submission" date="2018-07" db="EMBL/GenBank/DDBJ databases">
        <title>High-quality-draft genome sequence of Gaiella occulta.</title>
        <authorList>
            <person name="Severino R."/>
            <person name="Froufe H.J.C."/>
            <person name="Rainey F.A."/>
            <person name="Barroso C."/>
            <person name="Albuquerque L."/>
            <person name="Lobo-Da-Cunha A."/>
            <person name="Da Costa M.S."/>
            <person name="Egas C."/>
        </authorList>
    </citation>
    <scope>NUCLEOTIDE SEQUENCE [LARGE SCALE GENOMIC DNA]</scope>
    <source>
        <strain evidence="14 15">F2-233</strain>
    </source>
</reference>
<dbReference type="RefSeq" id="WP_114795348.1">
    <property type="nucleotide sequence ID" value="NZ_QQZY01000002.1"/>
</dbReference>
<keyword evidence="12" id="KW-0106">Calcium</keyword>
<accession>A0A7M2Z007</accession>
<dbReference type="HAMAP" id="MF_01491">
    <property type="entry name" value="RNase_J_bact"/>
    <property type="match status" value="1"/>
</dbReference>
<dbReference type="PANTHER" id="PTHR43694:SF1">
    <property type="entry name" value="RIBONUCLEASE J"/>
    <property type="match status" value="1"/>
</dbReference>
<dbReference type="Gene3D" id="3.60.15.10">
    <property type="entry name" value="Ribonuclease Z/Hydroxyacylglutathione hydrolase-like"/>
    <property type="match status" value="1"/>
</dbReference>
<feature type="binding site" evidence="12">
    <location>
        <position position="387"/>
    </location>
    <ligand>
        <name>Zn(2+)</name>
        <dbReference type="ChEBI" id="CHEBI:29105"/>
        <label>1</label>
        <note>catalytic</note>
    </ligand>
</feature>
<evidence type="ECO:0000256" key="10">
    <source>
        <dbReference type="PIRSR" id="PIRSR004803-1"/>
    </source>
</evidence>
<gene>
    <name evidence="9" type="primary">rnj</name>
    <name evidence="14" type="ORF">Gocc_0909</name>
</gene>
<feature type="binding site" evidence="12">
    <location>
        <position position="73"/>
    </location>
    <ligand>
        <name>Zn(2+)</name>
        <dbReference type="ChEBI" id="CHEBI:29105"/>
        <label>1</label>
        <note>catalytic</note>
    </ligand>
</feature>
<dbReference type="Gene3D" id="3.10.20.580">
    <property type="match status" value="1"/>
</dbReference>
<dbReference type="PIRSF" id="PIRSF004803">
    <property type="entry name" value="RnjA"/>
    <property type="match status" value="1"/>
</dbReference>
<dbReference type="AlphaFoldDB" id="A0A7M2Z007"/>
<feature type="binding site" evidence="12">
    <location>
        <position position="68"/>
    </location>
    <ligand>
        <name>Zn(2+)</name>
        <dbReference type="ChEBI" id="CHEBI:29105"/>
        <label>1</label>
        <note>catalytic</note>
    </ligand>
</feature>
<dbReference type="OrthoDB" id="9770211at2"/>
<dbReference type="GO" id="GO:0003723">
    <property type="term" value="F:RNA binding"/>
    <property type="evidence" value="ECO:0007669"/>
    <property type="project" value="UniProtKB-UniRule"/>
</dbReference>
<dbReference type="NCBIfam" id="TIGR00649">
    <property type="entry name" value="MG423"/>
    <property type="match status" value="1"/>
</dbReference>
<evidence type="ECO:0000313" key="14">
    <source>
        <dbReference type="EMBL" id="RDI75111.1"/>
    </source>
</evidence>
<dbReference type="Pfam" id="PF22505">
    <property type="entry name" value="RNase_J_b_CASP"/>
    <property type="match status" value="1"/>
</dbReference>
<dbReference type="InterPro" id="IPR055132">
    <property type="entry name" value="RNase_J_b_CASP"/>
</dbReference>
<evidence type="ECO:0000256" key="5">
    <source>
        <dbReference type="ARBA" id="ARBA00022801"/>
    </source>
</evidence>
<organism evidence="14 15">
    <name type="scientific">Gaiella occulta</name>
    <dbReference type="NCBI Taxonomy" id="1002870"/>
    <lineage>
        <taxon>Bacteria</taxon>
        <taxon>Bacillati</taxon>
        <taxon>Actinomycetota</taxon>
        <taxon>Thermoleophilia</taxon>
        <taxon>Gaiellales</taxon>
        <taxon>Gaiellaceae</taxon>
        <taxon>Gaiella</taxon>
    </lineage>
</organism>
<evidence type="ECO:0000256" key="6">
    <source>
        <dbReference type="ARBA" id="ARBA00022833"/>
    </source>
</evidence>
<dbReference type="PROSITE" id="PS01292">
    <property type="entry name" value="UPF0036"/>
    <property type="match status" value="1"/>
</dbReference>
<feature type="binding site" evidence="12">
    <location>
        <position position="160"/>
    </location>
    <ligand>
        <name>Zn(2+)</name>
        <dbReference type="ChEBI" id="CHEBI:29105"/>
        <label>1</label>
        <note>catalytic</note>
    </ligand>
</feature>
<feature type="binding site" evidence="12">
    <location>
        <position position="47"/>
    </location>
    <ligand>
        <name>Ca(2+)</name>
        <dbReference type="ChEBI" id="CHEBI:29108"/>
    </ligand>
</feature>
<dbReference type="InterPro" id="IPR001587">
    <property type="entry name" value="RNase_J_CS"/>
</dbReference>
<dbReference type="Pfam" id="PF07521">
    <property type="entry name" value="RMMBL"/>
    <property type="match status" value="1"/>
</dbReference>
<dbReference type="GO" id="GO:0008270">
    <property type="term" value="F:zinc ion binding"/>
    <property type="evidence" value="ECO:0007669"/>
    <property type="project" value="InterPro"/>
</dbReference>
<evidence type="ECO:0000256" key="12">
    <source>
        <dbReference type="PIRSR" id="PIRSR004803-3"/>
    </source>
</evidence>
<feature type="binding site" evidence="12">
    <location>
        <position position="72"/>
    </location>
    <ligand>
        <name>Zn(2+)</name>
        <dbReference type="ChEBI" id="CHEBI:29105"/>
        <label>1</label>
        <note>catalytic</note>
    </ligand>
</feature>
<evidence type="ECO:0000256" key="1">
    <source>
        <dbReference type="ARBA" id="ARBA00022490"/>
    </source>
</evidence>
<dbReference type="InterPro" id="IPR036866">
    <property type="entry name" value="RibonucZ/Hydroxyglut_hydro"/>
</dbReference>
<dbReference type="GO" id="GO:0006364">
    <property type="term" value="P:rRNA processing"/>
    <property type="evidence" value="ECO:0007669"/>
    <property type="project" value="UniProtKB-UniRule"/>
</dbReference>
<proteinExistence type="inferred from homology"/>
<evidence type="ECO:0000256" key="9">
    <source>
        <dbReference type="HAMAP-Rule" id="MF_01491"/>
    </source>
</evidence>
<dbReference type="GO" id="GO:0005737">
    <property type="term" value="C:cytoplasm"/>
    <property type="evidence" value="ECO:0007669"/>
    <property type="project" value="UniProtKB-SubCell"/>
</dbReference>
<sequence>MSDALRIIPLGGLGEVGKNMTVYEIGDDRILVDAGLAFPRDEHLGVDLVLPDFSYLADRPLLAIVLTHGHEDHVGALPYVLREIEVGEVIATRLTLAMITSKLDEHKLAAATTLREVRPEDGAVEVGPFRMEFVRMAHSIPDAMAILFETSAGRVLHTGDWKLDHTPVDGLKTDVGKLAEIGNRGVDLMLADSTNAERPGMTGSERLVGEAFRHIIPARRGRILVASFASNIHRMQQAAEVAIANGRKVALVGRSMRKNMSIARSLGYVGLPDDALVSPKEAMSLPPDRVLVLCTGSQGEPMSALTRIAYGDHPNVTVARGDTVIISAKPVPGNELRVHDSINRLTRAGAEVLHEEVALVHVSGHACSEEMRALLSLVRPKALMPIHGEYRMLAAHARLGREAGIPAAGIVIAENGSVVELTPRGVEIVDRIEAGVTFVDGLGVGDVQDVALRDRRRLSEDGVLIVVTTVALSDGGEIAPPELIARGFAEDDALLDDLRDEADRVALELSADGITEVKLLQEHMHDAIGRLVYDRTRRRPMILPVVIEV</sequence>
<keyword evidence="4 9" id="KW-0255">Endonuclease</keyword>